<keyword evidence="4" id="KW-0862">Zinc</keyword>
<dbReference type="AlphaFoldDB" id="A0A182K9R0"/>
<dbReference type="InterPro" id="IPR037869">
    <property type="entry name" value="Spp1/CFP1"/>
</dbReference>
<evidence type="ECO:0000256" key="2">
    <source>
        <dbReference type="ARBA" id="ARBA00022723"/>
    </source>
</evidence>
<reference evidence="10" key="1">
    <citation type="submission" date="2013-03" db="EMBL/GenBank/DDBJ databases">
        <title>The Genome Sequence of Anopheles christyi ACHKN1017.</title>
        <authorList>
            <consortium name="The Broad Institute Genomics Platform"/>
            <person name="Neafsey D.E."/>
            <person name="Besansky N."/>
            <person name="Walker B."/>
            <person name="Young S.K."/>
            <person name="Zeng Q."/>
            <person name="Gargeya S."/>
            <person name="Fitzgerald M."/>
            <person name="Haas B."/>
            <person name="Abouelleil A."/>
            <person name="Allen A.W."/>
            <person name="Alvarado L."/>
            <person name="Arachchi H.M."/>
            <person name="Berlin A.M."/>
            <person name="Chapman S.B."/>
            <person name="Gainer-Dewar J."/>
            <person name="Goldberg J."/>
            <person name="Griggs A."/>
            <person name="Gujja S."/>
            <person name="Hansen M."/>
            <person name="Howarth C."/>
            <person name="Imamovic A."/>
            <person name="Ireland A."/>
            <person name="Larimer J."/>
            <person name="McCowan C."/>
            <person name="Murphy C."/>
            <person name="Pearson M."/>
            <person name="Poon T.W."/>
            <person name="Priest M."/>
            <person name="Roberts A."/>
            <person name="Saif S."/>
            <person name="Shea T."/>
            <person name="Sisk P."/>
            <person name="Sykes S."/>
            <person name="Wortman J."/>
            <person name="Nusbaum C."/>
            <person name="Birren B."/>
        </authorList>
    </citation>
    <scope>NUCLEOTIDE SEQUENCE [LARGE SCALE GENOMIC DNA]</scope>
    <source>
        <strain evidence="10">ACHKN1017</strain>
    </source>
</reference>
<evidence type="ECO:0000259" key="8">
    <source>
        <dbReference type="PROSITE" id="PS50016"/>
    </source>
</evidence>
<feature type="compositionally biased region" description="Low complexity" evidence="7">
    <location>
        <begin position="154"/>
        <end position="163"/>
    </location>
</feature>
<feature type="compositionally biased region" description="Low complexity" evidence="7">
    <location>
        <begin position="23"/>
        <end position="45"/>
    </location>
</feature>
<dbReference type="SUPFAM" id="SSF57903">
    <property type="entry name" value="FYVE/PHD zinc finger"/>
    <property type="match status" value="1"/>
</dbReference>
<dbReference type="GO" id="GO:0045893">
    <property type="term" value="P:positive regulation of DNA-templated transcription"/>
    <property type="evidence" value="ECO:0007669"/>
    <property type="project" value="TreeGrafter"/>
</dbReference>
<dbReference type="Gene3D" id="3.90.980.20">
    <property type="match status" value="1"/>
</dbReference>
<feature type="region of interest" description="Disordered" evidence="7">
    <location>
        <begin position="285"/>
        <end position="352"/>
    </location>
</feature>
<name>A0A182K9R0_9DIPT</name>
<organism evidence="9 10">
    <name type="scientific">Anopheles christyi</name>
    <dbReference type="NCBI Taxonomy" id="43041"/>
    <lineage>
        <taxon>Eukaryota</taxon>
        <taxon>Metazoa</taxon>
        <taxon>Ecdysozoa</taxon>
        <taxon>Arthropoda</taxon>
        <taxon>Hexapoda</taxon>
        <taxon>Insecta</taxon>
        <taxon>Pterygota</taxon>
        <taxon>Neoptera</taxon>
        <taxon>Endopterygota</taxon>
        <taxon>Diptera</taxon>
        <taxon>Nematocera</taxon>
        <taxon>Culicoidea</taxon>
        <taxon>Culicidae</taxon>
        <taxon>Anophelinae</taxon>
        <taxon>Anopheles</taxon>
    </lineage>
</organism>
<protein>
    <recommendedName>
        <fullName evidence="8">PHD-type domain-containing protein</fullName>
    </recommendedName>
</protein>
<dbReference type="SMART" id="SM00333">
    <property type="entry name" value="TUDOR"/>
    <property type="match status" value="1"/>
</dbReference>
<dbReference type="SMART" id="SM00249">
    <property type="entry name" value="PHD"/>
    <property type="match status" value="1"/>
</dbReference>
<evidence type="ECO:0000313" key="9">
    <source>
        <dbReference type="EnsemblMetazoa" id="ACHR007497-PA"/>
    </source>
</evidence>
<dbReference type="Proteomes" id="UP000075881">
    <property type="component" value="Unassembled WGS sequence"/>
</dbReference>
<sequence length="766" mass="85162">MLGSPVEVRYDDGDSVVLIQADTGGPARSSTGSSGTATQATSQSSGEGGIARAGQDSESGGVGGGPGSGESRRIIIHDRHRAAGGSITILTPNNNLKISINKKRRYPGRPHEFQNAKRVLTHDLRHKLGELDELLKACDSENDDEDVDHRDDGVVGAADANGNGKVSPKTVTPPPRKDACAMPAKQRHTSPVEERPANGMVEQTNQVSTTAGDTGLGGRARKVEEAEYQLKPGEDVLVRIAHNDQYYLGTVIELEPKQSCLVRFEDQTTLRVELSRITRMTTNGIRTVKDHSSQLHTTCRPDEHEEQEEDEEEQDEEEVEFVPTTNGHSESTSPPQTPPPAPPSRSIVIPDGFSPLTSTTQLPYNPHALHWDKYHRVNTEGHYCYCGADGEWSREMIQCQRCEQWFHGRCVRSLQFPIFLGDTSYLFICSICNHGHEFVRRFELPVLNLVHLALYNLIMRNGCRLYDLRLAIIPYIEDNQRTLQLPDSFKHCNCIVFQQFLKLSTNERIELVQVVLRNNGDRFLNGKEMSLSVHLWTLRKALPPTTESISIPIAPEETVTEHLLRKLPECLQVCRFLPRTNHEKNYFMDAVSRERMLGLSYAERPISVEDPRINFAELIVSPACFNAFNCAATNNTTSATTANAPQPLSNQTADATVPSTAVTSLSTTPDQFTTINGARLVGAQKRKQRGIRYINPPILLPMSDGLEMIFPLLANFDGPNNPFYGVEQSVVTFGRARGRKGPMKRRLFEGQRQGLPIKRQLAGDSM</sequence>
<keyword evidence="3 6" id="KW-0863">Zinc-finger</keyword>
<feature type="domain" description="PHD-type" evidence="8">
    <location>
        <begin position="381"/>
        <end position="435"/>
    </location>
</feature>
<dbReference type="GO" id="GO:0008270">
    <property type="term" value="F:zinc ion binding"/>
    <property type="evidence" value="ECO:0007669"/>
    <property type="project" value="UniProtKB-KW"/>
</dbReference>
<dbReference type="PROSITE" id="PS01359">
    <property type="entry name" value="ZF_PHD_1"/>
    <property type="match status" value="1"/>
</dbReference>
<dbReference type="EnsemblMetazoa" id="ACHR007497-RA">
    <property type="protein sequence ID" value="ACHR007497-PA"/>
    <property type="gene ID" value="ACHR007497"/>
</dbReference>
<evidence type="ECO:0000256" key="4">
    <source>
        <dbReference type="ARBA" id="ARBA00022833"/>
    </source>
</evidence>
<evidence type="ECO:0000256" key="6">
    <source>
        <dbReference type="PROSITE-ProRule" id="PRU00146"/>
    </source>
</evidence>
<evidence type="ECO:0000256" key="3">
    <source>
        <dbReference type="ARBA" id="ARBA00022771"/>
    </source>
</evidence>
<dbReference type="InterPro" id="IPR002999">
    <property type="entry name" value="Tudor"/>
</dbReference>
<keyword evidence="10" id="KW-1185">Reference proteome</keyword>
<feature type="compositionally biased region" description="Basic and acidic residues" evidence="7">
    <location>
        <begin position="287"/>
        <end position="303"/>
    </location>
</feature>
<evidence type="ECO:0000256" key="5">
    <source>
        <dbReference type="ARBA" id="ARBA00023242"/>
    </source>
</evidence>
<evidence type="ECO:0000256" key="7">
    <source>
        <dbReference type="SAM" id="MobiDB-lite"/>
    </source>
</evidence>
<comment type="subcellular location">
    <subcellularLocation>
        <location evidence="1">Nucleus</location>
    </subcellularLocation>
</comment>
<proteinExistence type="predicted"/>
<evidence type="ECO:0000256" key="1">
    <source>
        <dbReference type="ARBA" id="ARBA00004123"/>
    </source>
</evidence>
<dbReference type="Gene3D" id="2.30.30.140">
    <property type="match status" value="1"/>
</dbReference>
<dbReference type="PROSITE" id="PS50016">
    <property type="entry name" value="ZF_PHD_2"/>
    <property type="match status" value="1"/>
</dbReference>
<feature type="compositionally biased region" description="Acidic residues" evidence="7">
    <location>
        <begin position="304"/>
        <end position="320"/>
    </location>
</feature>
<dbReference type="GO" id="GO:0048188">
    <property type="term" value="C:Set1C/COMPASS complex"/>
    <property type="evidence" value="ECO:0007669"/>
    <property type="project" value="InterPro"/>
</dbReference>
<keyword evidence="5" id="KW-0539">Nucleus</keyword>
<dbReference type="InterPro" id="IPR011011">
    <property type="entry name" value="Znf_FYVE_PHD"/>
</dbReference>
<dbReference type="InterPro" id="IPR019787">
    <property type="entry name" value="Znf_PHD-finger"/>
</dbReference>
<dbReference type="PANTHER" id="PTHR46174:SF1">
    <property type="entry name" value="CXXC-TYPE ZINC FINGER PROTEIN 1"/>
    <property type="match status" value="1"/>
</dbReference>
<keyword evidence="2" id="KW-0479">Metal-binding</keyword>
<dbReference type="PANTHER" id="PTHR46174">
    <property type="entry name" value="CXXC-TYPE ZINC FINGER PROTEIN 1"/>
    <property type="match status" value="1"/>
</dbReference>
<feature type="region of interest" description="Disordered" evidence="7">
    <location>
        <begin position="1"/>
        <end position="71"/>
    </location>
</feature>
<evidence type="ECO:0000313" key="10">
    <source>
        <dbReference type="Proteomes" id="UP000075881"/>
    </source>
</evidence>
<feature type="region of interest" description="Disordered" evidence="7">
    <location>
        <begin position="154"/>
        <end position="193"/>
    </location>
</feature>
<dbReference type="SUPFAM" id="SSF63748">
    <property type="entry name" value="Tudor/PWWP/MBT"/>
    <property type="match status" value="1"/>
</dbReference>
<dbReference type="InterPro" id="IPR001965">
    <property type="entry name" value="Znf_PHD"/>
</dbReference>
<dbReference type="STRING" id="43041.A0A182K9R0"/>
<dbReference type="VEuPathDB" id="VectorBase:ACHR007497"/>
<dbReference type="InterPro" id="IPR019786">
    <property type="entry name" value="Zinc_finger_PHD-type_CS"/>
</dbReference>
<accession>A0A182K9R0</accession>
<reference evidence="9" key="2">
    <citation type="submission" date="2020-05" db="UniProtKB">
        <authorList>
            <consortium name="EnsemblMetazoa"/>
        </authorList>
    </citation>
    <scope>IDENTIFICATION</scope>
    <source>
        <strain evidence="9">ACHKN1017</strain>
    </source>
</reference>